<evidence type="ECO:0000313" key="2">
    <source>
        <dbReference type="Proteomes" id="UP001194746"/>
    </source>
</evidence>
<dbReference type="InterPro" id="IPR021047">
    <property type="entry name" value="Mannosyltransferase_CMT1"/>
</dbReference>
<protein>
    <recommendedName>
        <fullName evidence="3">Polysaccharide export protein</fullName>
    </recommendedName>
</protein>
<keyword evidence="2" id="KW-1185">Reference proteome</keyword>
<sequence>MILSTVKRSLLLPRKLRRRLIQFLALFVLLWSTAEVLLIRHRILEVDARPPATLPRQERIYVASIHWNNENVLRNYWNDAVVDLARALGPENIYLSVFESGSWDDTKGALRDLDVMLDRIGVSRNITVSDITHDDEISAKPAEHGWIDTSRGKKELRRIPYLARLRNLSLQPLHQLLLEGETFDRVLFLNDVVFTKDDVINLISTNNGEYGAACSLDFSKPPLYYDTFALRDSQGHEHLMQSWPFFRSKKSRNAMKALSPVPVASCWNGMVAMPAKPFMSNPPLEFRGVPDSLSAFHVEGSECCLIHADNPLSKERGVFVNPNVRVGYNGPAYAAVHPAQHWLSSWRIMWSIWESRVRRLFTSPILKEWLIHRRVGAWEGLNEQNVEPGEFCLINEMQVLITNGWAHV</sequence>
<proteinExistence type="predicted"/>
<reference evidence="1" key="2">
    <citation type="submission" date="2020-02" db="EMBL/GenBank/DDBJ databases">
        <authorList>
            <person name="Gilchrist C.L.M."/>
            <person name="Chooi Y.-H."/>
        </authorList>
    </citation>
    <scope>NUCLEOTIDE SEQUENCE</scope>
    <source>
        <strain evidence="1">MST-FP2251</strain>
    </source>
</reference>
<reference evidence="1" key="1">
    <citation type="journal article" date="2019" name="Beilstein J. Org. Chem.">
        <title>Nanangenines: drimane sesquiterpenoids as the dominant metabolite cohort of a novel Australian fungus, Aspergillus nanangensis.</title>
        <authorList>
            <person name="Lacey H.J."/>
            <person name="Gilchrist C.L.M."/>
            <person name="Crombie A."/>
            <person name="Kalaitzis J.A."/>
            <person name="Vuong D."/>
            <person name="Rutledge P.J."/>
            <person name="Turner P."/>
            <person name="Pitt J.I."/>
            <person name="Lacey E."/>
            <person name="Chooi Y.H."/>
            <person name="Piggott A.M."/>
        </authorList>
    </citation>
    <scope>NUCLEOTIDE SEQUENCE</scope>
    <source>
        <strain evidence="1">MST-FP2251</strain>
    </source>
</reference>
<comment type="caution">
    <text evidence="1">The sequence shown here is derived from an EMBL/GenBank/DDBJ whole genome shotgun (WGS) entry which is preliminary data.</text>
</comment>
<evidence type="ECO:0008006" key="3">
    <source>
        <dbReference type="Google" id="ProtNLM"/>
    </source>
</evidence>
<dbReference type="PANTHER" id="PTHR34144">
    <property type="entry name" value="CHROMOSOME 8, WHOLE GENOME SHOTGUN SEQUENCE"/>
    <property type="match status" value="1"/>
</dbReference>
<dbReference type="PANTHER" id="PTHR34144:SF7">
    <property type="entry name" value="EXPORT PROTEIN (CAP59), PUTATIVE (AFU_ORTHOLOGUE AFUA_7G05020)-RELATED"/>
    <property type="match status" value="1"/>
</dbReference>
<dbReference type="Proteomes" id="UP001194746">
    <property type="component" value="Unassembled WGS sequence"/>
</dbReference>
<evidence type="ECO:0000313" key="1">
    <source>
        <dbReference type="EMBL" id="KAF9888427.1"/>
    </source>
</evidence>
<accession>A0AAD4CLB4</accession>
<gene>
    <name evidence="1" type="ORF">FE257_008705</name>
</gene>
<dbReference type="Pfam" id="PF11735">
    <property type="entry name" value="CAP59_mtransfer"/>
    <property type="match status" value="1"/>
</dbReference>
<name>A0AAD4CLB4_ASPNN</name>
<dbReference type="EMBL" id="VCAU01000047">
    <property type="protein sequence ID" value="KAF9888427.1"/>
    <property type="molecule type" value="Genomic_DNA"/>
</dbReference>
<organism evidence="1 2">
    <name type="scientific">Aspergillus nanangensis</name>
    <dbReference type="NCBI Taxonomy" id="2582783"/>
    <lineage>
        <taxon>Eukaryota</taxon>
        <taxon>Fungi</taxon>
        <taxon>Dikarya</taxon>
        <taxon>Ascomycota</taxon>
        <taxon>Pezizomycotina</taxon>
        <taxon>Eurotiomycetes</taxon>
        <taxon>Eurotiomycetidae</taxon>
        <taxon>Eurotiales</taxon>
        <taxon>Aspergillaceae</taxon>
        <taxon>Aspergillus</taxon>
        <taxon>Aspergillus subgen. Circumdati</taxon>
    </lineage>
</organism>
<dbReference type="AlphaFoldDB" id="A0AAD4CLB4"/>